<dbReference type="SUPFAM" id="SSF55781">
    <property type="entry name" value="GAF domain-like"/>
    <property type="match status" value="1"/>
</dbReference>
<name>A0A3S1C9Q2_ELYCH</name>
<dbReference type="AlphaFoldDB" id="A0A3S1C9Q2"/>
<organism evidence="1 2">
    <name type="scientific">Elysia chlorotica</name>
    <name type="common">Eastern emerald elysia</name>
    <name type="synonym">Sea slug</name>
    <dbReference type="NCBI Taxonomy" id="188477"/>
    <lineage>
        <taxon>Eukaryota</taxon>
        <taxon>Metazoa</taxon>
        <taxon>Spiralia</taxon>
        <taxon>Lophotrochozoa</taxon>
        <taxon>Mollusca</taxon>
        <taxon>Gastropoda</taxon>
        <taxon>Heterobranchia</taxon>
        <taxon>Euthyneura</taxon>
        <taxon>Panpulmonata</taxon>
        <taxon>Sacoglossa</taxon>
        <taxon>Placobranchoidea</taxon>
        <taxon>Plakobranchidae</taxon>
        <taxon>Elysia</taxon>
    </lineage>
</organism>
<evidence type="ECO:0000313" key="2">
    <source>
        <dbReference type="Proteomes" id="UP000271974"/>
    </source>
</evidence>
<dbReference type="Proteomes" id="UP000271974">
    <property type="component" value="Unassembled WGS sequence"/>
</dbReference>
<comment type="caution">
    <text evidence="1">The sequence shown here is derived from an EMBL/GenBank/DDBJ whole genome shotgun (WGS) entry which is preliminary data.</text>
</comment>
<dbReference type="EMBL" id="RQTK01000129">
    <property type="protein sequence ID" value="RUS86749.1"/>
    <property type="molecule type" value="Genomic_DNA"/>
</dbReference>
<dbReference type="InterPro" id="IPR029016">
    <property type="entry name" value="GAF-like_dom_sf"/>
</dbReference>
<gene>
    <name evidence="1" type="ORF">EGW08_005472</name>
</gene>
<sequence>EHDEKVFGSYLAFCGIGLKNAQLYERSLLENRRNQVLLDLARVIFEEQVNVDHLIQKIMMHTQSLLQCERCQVMLVDDQKKGTFSQVFDLQASDFDNDDSYNRAG</sequence>
<protein>
    <submittedName>
        <fullName evidence="1">Uncharacterized protein</fullName>
    </submittedName>
</protein>
<proteinExistence type="predicted"/>
<evidence type="ECO:0000313" key="1">
    <source>
        <dbReference type="EMBL" id="RUS86749.1"/>
    </source>
</evidence>
<dbReference type="Gene3D" id="3.30.450.40">
    <property type="match status" value="2"/>
</dbReference>
<dbReference type="STRING" id="188477.A0A3S1C9Q2"/>
<keyword evidence="2" id="KW-1185">Reference proteome</keyword>
<feature type="non-terminal residue" evidence="1">
    <location>
        <position position="1"/>
    </location>
</feature>
<reference evidence="1 2" key="1">
    <citation type="submission" date="2019-01" db="EMBL/GenBank/DDBJ databases">
        <title>A draft genome assembly of the solar-powered sea slug Elysia chlorotica.</title>
        <authorList>
            <person name="Cai H."/>
            <person name="Li Q."/>
            <person name="Fang X."/>
            <person name="Li J."/>
            <person name="Curtis N.E."/>
            <person name="Altenburger A."/>
            <person name="Shibata T."/>
            <person name="Feng M."/>
            <person name="Maeda T."/>
            <person name="Schwartz J.A."/>
            <person name="Shigenobu S."/>
            <person name="Lundholm N."/>
            <person name="Nishiyama T."/>
            <person name="Yang H."/>
            <person name="Hasebe M."/>
            <person name="Li S."/>
            <person name="Pierce S.K."/>
            <person name="Wang J."/>
        </authorList>
    </citation>
    <scope>NUCLEOTIDE SEQUENCE [LARGE SCALE GENOMIC DNA]</scope>
    <source>
        <strain evidence="1">EC2010</strain>
        <tissue evidence="1">Whole organism of an adult</tissue>
    </source>
</reference>
<dbReference type="OrthoDB" id="74705at2759"/>
<accession>A0A3S1C9Q2</accession>